<gene>
    <name evidence="4" type="ORF">CMUS01_16476</name>
</gene>
<evidence type="ECO:0000256" key="2">
    <source>
        <dbReference type="SAM" id="MobiDB-lite"/>
    </source>
</evidence>
<keyword evidence="1" id="KW-0560">Oxidoreductase</keyword>
<protein>
    <submittedName>
        <fullName evidence="4">Zinc-type alcohol dehydrogenase-like protein</fullName>
    </submittedName>
</protein>
<dbReference type="Gene3D" id="3.90.180.10">
    <property type="entry name" value="Medium-chain alcohol dehydrogenases, catalytic domain"/>
    <property type="match status" value="1"/>
</dbReference>
<feature type="domain" description="Enoyl reductase (ER)" evidence="3">
    <location>
        <begin position="12"/>
        <end position="330"/>
    </location>
</feature>
<dbReference type="PROSITE" id="PS01162">
    <property type="entry name" value="QOR_ZETA_CRYSTAL"/>
    <property type="match status" value="1"/>
</dbReference>
<proteinExistence type="predicted"/>
<dbReference type="SUPFAM" id="SSF50129">
    <property type="entry name" value="GroES-like"/>
    <property type="match status" value="1"/>
</dbReference>
<accession>A0A8H6IMN0</accession>
<dbReference type="InterPro" id="IPR050700">
    <property type="entry name" value="YIM1/Zinc_Alcohol_DH_Fams"/>
</dbReference>
<sequence>MRAAQWRSIAGGIEKNLKPTPSAPLPKPAASLPKEHTLVKVSYASLNHLDYKVAEAPLGSALLSKPVTPGLDFSGTVVATTLPHLRPGQHVFGRTEPGASGSGTLAEYVAVGKAGVAALPAGVSLRDAACVGICGVAALQALAPFVKPGDKVLVNGGSGGVGMFAIQVAKALGCGHVTAVCSGRNAEFCRSLGADDVIDYQVEDVVSVLKRRGEVFDHILDAVFVDPGLYWQCHHYLKFGGTYVSVGLPLRFKTFRSLFAMYLLPGFLGGGKRGFRFHGVTGNPEHFAQVARWIEEGRVRTVIEEEFDLEDAGKAYGRLKAGRTVGKLVVRVTGDTGVPG</sequence>
<organism evidence="4 5">
    <name type="scientific">Colletotrichum musicola</name>
    <dbReference type="NCBI Taxonomy" id="2175873"/>
    <lineage>
        <taxon>Eukaryota</taxon>
        <taxon>Fungi</taxon>
        <taxon>Dikarya</taxon>
        <taxon>Ascomycota</taxon>
        <taxon>Pezizomycotina</taxon>
        <taxon>Sordariomycetes</taxon>
        <taxon>Hypocreomycetidae</taxon>
        <taxon>Glomerellales</taxon>
        <taxon>Glomerellaceae</taxon>
        <taxon>Colletotrichum</taxon>
        <taxon>Colletotrichum orchidearum species complex</taxon>
    </lineage>
</organism>
<dbReference type="Pfam" id="PF13602">
    <property type="entry name" value="ADH_zinc_N_2"/>
    <property type="match status" value="1"/>
</dbReference>
<dbReference type="PANTHER" id="PTHR11695">
    <property type="entry name" value="ALCOHOL DEHYDROGENASE RELATED"/>
    <property type="match status" value="1"/>
</dbReference>
<dbReference type="Gene3D" id="3.40.50.720">
    <property type="entry name" value="NAD(P)-binding Rossmann-like Domain"/>
    <property type="match status" value="1"/>
</dbReference>
<evidence type="ECO:0000313" key="5">
    <source>
        <dbReference type="Proteomes" id="UP000639643"/>
    </source>
</evidence>
<evidence type="ECO:0000256" key="1">
    <source>
        <dbReference type="ARBA" id="ARBA00023002"/>
    </source>
</evidence>
<dbReference type="InterPro" id="IPR013154">
    <property type="entry name" value="ADH-like_N"/>
</dbReference>
<feature type="region of interest" description="Disordered" evidence="2">
    <location>
        <begin position="1"/>
        <end position="31"/>
    </location>
</feature>
<dbReference type="AlphaFoldDB" id="A0A8H6IMN0"/>
<dbReference type="SUPFAM" id="SSF51735">
    <property type="entry name" value="NAD(P)-binding Rossmann-fold domains"/>
    <property type="match status" value="1"/>
</dbReference>
<dbReference type="InterPro" id="IPR020843">
    <property type="entry name" value="ER"/>
</dbReference>
<name>A0A8H6IMN0_9PEZI</name>
<reference evidence="4" key="1">
    <citation type="journal article" date="2020" name="Phytopathology">
        <title>Genome Sequence Resources of Colletotrichum truncatum, C. plurivorum, C. musicola, and C. sojae: Four Species Pathogenic to Soybean (Glycine max).</title>
        <authorList>
            <person name="Rogerio F."/>
            <person name="Boufleur T.R."/>
            <person name="Ciampi-Guillardi M."/>
            <person name="Sukno S.A."/>
            <person name="Thon M.R."/>
            <person name="Massola Junior N.S."/>
            <person name="Baroncelli R."/>
        </authorList>
    </citation>
    <scope>NUCLEOTIDE SEQUENCE</scope>
    <source>
        <strain evidence="4">LFN0074</strain>
    </source>
</reference>
<dbReference type="Proteomes" id="UP000639643">
    <property type="component" value="Unassembled WGS sequence"/>
</dbReference>
<comment type="caution">
    <text evidence="4">The sequence shown here is derived from an EMBL/GenBank/DDBJ whole genome shotgun (WGS) entry which is preliminary data.</text>
</comment>
<dbReference type="GO" id="GO:0005739">
    <property type="term" value="C:mitochondrion"/>
    <property type="evidence" value="ECO:0007669"/>
    <property type="project" value="TreeGrafter"/>
</dbReference>
<dbReference type="PANTHER" id="PTHR11695:SF294">
    <property type="entry name" value="RETICULON-4-INTERACTING PROTEIN 1, MITOCHONDRIAL"/>
    <property type="match status" value="1"/>
</dbReference>
<dbReference type="InterPro" id="IPR002364">
    <property type="entry name" value="Quin_OxRdtase/zeta-crystal_CS"/>
</dbReference>
<evidence type="ECO:0000313" key="4">
    <source>
        <dbReference type="EMBL" id="KAF6787067.1"/>
    </source>
</evidence>
<dbReference type="EMBL" id="WIGM01001899">
    <property type="protein sequence ID" value="KAF6787067.1"/>
    <property type="molecule type" value="Genomic_DNA"/>
</dbReference>
<dbReference type="OrthoDB" id="201656at2759"/>
<dbReference type="GO" id="GO:0008270">
    <property type="term" value="F:zinc ion binding"/>
    <property type="evidence" value="ECO:0007669"/>
    <property type="project" value="InterPro"/>
</dbReference>
<dbReference type="CDD" id="cd08267">
    <property type="entry name" value="MDR1"/>
    <property type="match status" value="1"/>
</dbReference>
<keyword evidence="5" id="KW-1185">Reference proteome</keyword>
<evidence type="ECO:0000259" key="3">
    <source>
        <dbReference type="SMART" id="SM00829"/>
    </source>
</evidence>
<dbReference type="SMART" id="SM00829">
    <property type="entry name" value="PKS_ER"/>
    <property type="match status" value="1"/>
</dbReference>
<dbReference type="Pfam" id="PF08240">
    <property type="entry name" value="ADH_N"/>
    <property type="match status" value="1"/>
</dbReference>
<dbReference type="InterPro" id="IPR011032">
    <property type="entry name" value="GroES-like_sf"/>
</dbReference>
<dbReference type="GO" id="GO:0016491">
    <property type="term" value="F:oxidoreductase activity"/>
    <property type="evidence" value="ECO:0007669"/>
    <property type="project" value="UniProtKB-KW"/>
</dbReference>
<dbReference type="InterPro" id="IPR036291">
    <property type="entry name" value="NAD(P)-bd_dom_sf"/>
</dbReference>